<dbReference type="InterPro" id="IPR013154">
    <property type="entry name" value="ADH-like_N"/>
</dbReference>
<dbReference type="CDD" id="cd08249">
    <property type="entry name" value="enoyl_reductase_like"/>
    <property type="match status" value="1"/>
</dbReference>
<sequence length="368" mass="39409">MSEKQCTALVTEAPSSGGPATLVKKSIPLPKPAPNQVLVKISHVAQNPTDGEPQPCPIRSPPNRLVSIVQSLDSNAFGDGAVLGCDFVGTVEETGSQVKKLQKGDTIAGLIWGGVIKGLGGYSEYTVADDKISFRVPSNITPEEAATLPLASMTAWLALFSKDCLNIPRDSGSDTSILIWGGSSSVGLYAIQIAALHGFKVITTCSPRHFDLVKRFGAAHAFNYREVDVVDYIKKAAPGIEYVFDTIGNELSSSFASLAIGENGGTLCTVRPGKAHTAGVTKRTKITDVLVWTAFLKDHRYGSFHWPAHEADHKLGAEFFEKLPGWVEEGKMKPNTPKVIPGGLDGVPKGFQEYRDGNISATKLVYKL</sequence>
<dbReference type="GO" id="GO:0016651">
    <property type="term" value="F:oxidoreductase activity, acting on NAD(P)H"/>
    <property type="evidence" value="ECO:0007669"/>
    <property type="project" value="InterPro"/>
</dbReference>
<dbReference type="EMBL" id="WIGM01000179">
    <property type="protein sequence ID" value="KAF6835365.1"/>
    <property type="molecule type" value="Genomic_DNA"/>
</dbReference>
<reference evidence="4" key="1">
    <citation type="journal article" date="2020" name="Phytopathology">
        <title>Genome Sequence Resources of Colletotrichum truncatum, C. plurivorum, C. musicola, and C. sojae: Four Species Pathogenic to Soybean (Glycine max).</title>
        <authorList>
            <person name="Rogerio F."/>
            <person name="Boufleur T.R."/>
            <person name="Ciampi-Guillardi M."/>
            <person name="Sukno S.A."/>
            <person name="Thon M.R."/>
            <person name="Massola Junior N.S."/>
            <person name="Baroncelli R."/>
        </authorList>
    </citation>
    <scope>NUCLEOTIDE SEQUENCE</scope>
    <source>
        <strain evidence="4">LFN0074</strain>
    </source>
</reference>
<comment type="similarity">
    <text evidence="1">Belongs to the zinc-containing alcohol dehydrogenase family.</text>
</comment>
<dbReference type="InterPro" id="IPR013149">
    <property type="entry name" value="ADH-like_C"/>
</dbReference>
<dbReference type="OrthoDB" id="9992527at2759"/>
<gene>
    <name evidence="4" type="ORF">CMUS01_05816</name>
</gene>
<feature type="domain" description="Enoyl reductase (ER)" evidence="3">
    <location>
        <begin position="17"/>
        <end position="365"/>
    </location>
</feature>
<dbReference type="Gene3D" id="3.90.180.10">
    <property type="entry name" value="Medium-chain alcohol dehydrogenases, catalytic domain"/>
    <property type="match status" value="1"/>
</dbReference>
<dbReference type="InterPro" id="IPR011032">
    <property type="entry name" value="GroES-like_sf"/>
</dbReference>
<organism evidence="4 5">
    <name type="scientific">Colletotrichum musicola</name>
    <dbReference type="NCBI Taxonomy" id="2175873"/>
    <lineage>
        <taxon>Eukaryota</taxon>
        <taxon>Fungi</taxon>
        <taxon>Dikarya</taxon>
        <taxon>Ascomycota</taxon>
        <taxon>Pezizomycotina</taxon>
        <taxon>Sordariomycetes</taxon>
        <taxon>Hypocreomycetidae</taxon>
        <taxon>Glomerellales</taxon>
        <taxon>Glomerellaceae</taxon>
        <taxon>Colletotrichum</taxon>
        <taxon>Colletotrichum orchidearum species complex</taxon>
    </lineage>
</organism>
<evidence type="ECO:0000313" key="5">
    <source>
        <dbReference type="Proteomes" id="UP000639643"/>
    </source>
</evidence>
<comment type="caution">
    <text evidence="4">The sequence shown here is derived from an EMBL/GenBank/DDBJ whole genome shotgun (WGS) entry which is preliminary data.</text>
</comment>
<protein>
    <recommendedName>
        <fullName evidence="3">Enoyl reductase (ER) domain-containing protein</fullName>
    </recommendedName>
</protein>
<dbReference type="SMART" id="SM00829">
    <property type="entry name" value="PKS_ER"/>
    <property type="match status" value="1"/>
</dbReference>
<evidence type="ECO:0000259" key="3">
    <source>
        <dbReference type="SMART" id="SM00829"/>
    </source>
</evidence>
<dbReference type="Gene3D" id="3.40.50.720">
    <property type="entry name" value="NAD(P)-binding Rossmann-like Domain"/>
    <property type="match status" value="1"/>
</dbReference>
<dbReference type="InterPro" id="IPR020843">
    <property type="entry name" value="ER"/>
</dbReference>
<dbReference type="PANTHER" id="PTHR45348">
    <property type="entry name" value="HYPOTHETICAL OXIDOREDUCTASE (EUROFUNG)"/>
    <property type="match status" value="1"/>
</dbReference>
<evidence type="ECO:0000256" key="1">
    <source>
        <dbReference type="ARBA" id="ARBA00008072"/>
    </source>
</evidence>
<name>A0A8H6KQH5_9PEZI</name>
<dbReference type="Pfam" id="PF00107">
    <property type="entry name" value="ADH_zinc_N"/>
    <property type="match status" value="1"/>
</dbReference>
<accession>A0A8H6KQH5</accession>
<proteinExistence type="inferred from homology"/>
<dbReference type="Proteomes" id="UP000639643">
    <property type="component" value="Unassembled WGS sequence"/>
</dbReference>
<evidence type="ECO:0000313" key="4">
    <source>
        <dbReference type="EMBL" id="KAF6835365.1"/>
    </source>
</evidence>
<dbReference type="PANTHER" id="PTHR45348:SF2">
    <property type="entry name" value="ZINC-TYPE ALCOHOL DEHYDROGENASE-LIKE PROTEIN C2E1P3.01"/>
    <property type="match status" value="1"/>
</dbReference>
<keyword evidence="5" id="KW-1185">Reference proteome</keyword>
<dbReference type="AlphaFoldDB" id="A0A8H6KQH5"/>
<dbReference type="InterPro" id="IPR036291">
    <property type="entry name" value="NAD(P)-bd_dom_sf"/>
</dbReference>
<evidence type="ECO:0000256" key="2">
    <source>
        <dbReference type="ARBA" id="ARBA00023002"/>
    </source>
</evidence>
<dbReference type="Pfam" id="PF08240">
    <property type="entry name" value="ADH_N"/>
    <property type="match status" value="1"/>
</dbReference>
<keyword evidence="2" id="KW-0560">Oxidoreductase</keyword>
<dbReference type="SUPFAM" id="SSF50129">
    <property type="entry name" value="GroES-like"/>
    <property type="match status" value="1"/>
</dbReference>
<dbReference type="InterPro" id="IPR047122">
    <property type="entry name" value="Trans-enoyl_RdTase-like"/>
</dbReference>
<dbReference type="SUPFAM" id="SSF51735">
    <property type="entry name" value="NAD(P)-binding Rossmann-fold domains"/>
    <property type="match status" value="1"/>
</dbReference>